<evidence type="ECO:0000313" key="2">
    <source>
        <dbReference type="EMBL" id="KAK7995840.1"/>
    </source>
</evidence>
<accession>A0ABR1R206</accession>
<comment type="caution">
    <text evidence="2">The sequence shown here is derived from an EMBL/GenBank/DDBJ whole genome shotgun (WGS) entry which is preliminary data.</text>
</comment>
<reference evidence="2 3" key="1">
    <citation type="submission" date="2023-01" db="EMBL/GenBank/DDBJ databases">
        <title>Analysis of 21 Apiospora genomes using comparative genomics revels a genus with tremendous synthesis potential of carbohydrate active enzymes and secondary metabolites.</title>
        <authorList>
            <person name="Sorensen T."/>
        </authorList>
    </citation>
    <scope>NUCLEOTIDE SEQUENCE [LARGE SCALE GENOMIC DNA]</scope>
    <source>
        <strain evidence="2 3">CBS 20057</strain>
    </source>
</reference>
<dbReference type="EMBL" id="JAQQWI010000022">
    <property type="protein sequence ID" value="KAK7995840.1"/>
    <property type="molecule type" value="Genomic_DNA"/>
</dbReference>
<keyword evidence="3" id="KW-1185">Reference proteome</keyword>
<protein>
    <submittedName>
        <fullName evidence="2">Uncharacterized protein</fullName>
    </submittedName>
</protein>
<gene>
    <name evidence="2" type="ORF">PG991_015307</name>
</gene>
<feature type="compositionally biased region" description="Low complexity" evidence="1">
    <location>
        <begin position="54"/>
        <end position="70"/>
    </location>
</feature>
<proteinExistence type="predicted"/>
<name>A0ABR1R206_9PEZI</name>
<sequence>MDGKQLQVTSALNFQDLVLALLQAMPSKTSTETAIIIIERAKSTDAESDHKATNNNNNKHQNNNNNNNNNVRTFRVWFHRTSFTAAELTPGQQRRGVNNPKPMTKARAINELAFLVEEKARLEQRIQVQRSIKLN</sequence>
<feature type="region of interest" description="Disordered" evidence="1">
    <location>
        <begin position="44"/>
        <end position="70"/>
    </location>
</feature>
<evidence type="ECO:0000256" key="1">
    <source>
        <dbReference type="SAM" id="MobiDB-lite"/>
    </source>
</evidence>
<organism evidence="2 3">
    <name type="scientific">Apiospora marii</name>
    <dbReference type="NCBI Taxonomy" id="335849"/>
    <lineage>
        <taxon>Eukaryota</taxon>
        <taxon>Fungi</taxon>
        <taxon>Dikarya</taxon>
        <taxon>Ascomycota</taxon>
        <taxon>Pezizomycotina</taxon>
        <taxon>Sordariomycetes</taxon>
        <taxon>Xylariomycetidae</taxon>
        <taxon>Amphisphaeriales</taxon>
        <taxon>Apiosporaceae</taxon>
        <taxon>Apiospora</taxon>
    </lineage>
</organism>
<evidence type="ECO:0000313" key="3">
    <source>
        <dbReference type="Proteomes" id="UP001396898"/>
    </source>
</evidence>
<dbReference type="Proteomes" id="UP001396898">
    <property type="component" value="Unassembled WGS sequence"/>
</dbReference>